<dbReference type="InterPro" id="IPR023578">
    <property type="entry name" value="Ras_GEF_dom_sf"/>
</dbReference>
<dbReference type="InterPro" id="IPR044102">
    <property type="entry name" value="SH2_SHEP1/BCAR3/NSP1"/>
</dbReference>
<evidence type="ECO:0000313" key="8">
    <source>
        <dbReference type="Proteomes" id="UP000264840"/>
    </source>
</evidence>
<keyword evidence="1 3" id="KW-0727">SH2 domain</keyword>
<dbReference type="SUPFAM" id="SSF55550">
    <property type="entry name" value="SH2 domain"/>
    <property type="match status" value="1"/>
</dbReference>
<dbReference type="SMART" id="SM00252">
    <property type="entry name" value="SH2"/>
    <property type="match status" value="1"/>
</dbReference>
<feature type="compositionally biased region" description="Polar residues" evidence="4">
    <location>
        <begin position="241"/>
        <end position="251"/>
    </location>
</feature>
<dbReference type="SMART" id="SM00147">
    <property type="entry name" value="RasGEF"/>
    <property type="match status" value="1"/>
</dbReference>
<dbReference type="SUPFAM" id="SSF48366">
    <property type="entry name" value="Ras GEF"/>
    <property type="match status" value="1"/>
</dbReference>
<feature type="domain" description="Ras-GEF" evidence="6">
    <location>
        <begin position="324"/>
        <end position="573"/>
    </location>
</feature>
<keyword evidence="8" id="KW-1185">Reference proteome</keyword>
<dbReference type="Proteomes" id="UP000264840">
    <property type="component" value="Unplaced"/>
</dbReference>
<keyword evidence="2" id="KW-0344">Guanine-nucleotide releasing factor</keyword>
<dbReference type="Gene3D" id="3.30.505.10">
    <property type="entry name" value="SH2 domain"/>
    <property type="match status" value="1"/>
</dbReference>
<dbReference type="InterPro" id="IPR051853">
    <property type="entry name" value="SH2-Ras-GEF_adapter"/>
</dbReference>
<organism evidence="7 8">
    <name type="scientific">Haplochromis burtoni</name>
    <name type="common">Burton's mouthbrooder</name>
    <name type="synonym">Chromis burtoni</name>
    <dbReference type="NCBI Taxonomy" id="8153"/>
    <lineage>
        <taxon>Eukaryota</taxon>
        <taxon>Metazoa</taxon>
        <taxon>Chordata</taxon>
        <taxon>Craniata</taxon>
        <taxon>Vertebrata</taxon>
        <taxon>Euteleostomi</taxon>
        <taxon>Actinopterygii</taxon>
        <taxon>Neopterygii</taxon>
        <taxon>Teleostei</taxon>
        <taxon>Neoteleostei</taxon>
        <taxon>Acanthomorphata</taxon>
        <taxon>Ovalentaria</taxon>
        <taxon>Cichlomorphae</taxon>
        <taxon>Cichliformes</taxon>
        <taxon>Cichlidae</taxon>
        <taxon>African cichlids</taxon>
        <taxon>Pseudocrenilabrinae</taxon>
        <taxon>Haplochromini</taxon>
        <taxon>Haplochromis</taxon>
    </lineage>
</organism>
<evidence type="ECO:0000256" key="1">
    <source>
        <dbReference type="ARBA" id="ARBA00022999"/>
    </source>
</evidence>
<dbReference type="InterPro" id="IPR036860">
    <property type="entry name" value="SH2_dom_sf"/>
</dbReference>
<evidence type="ECO:0000256" key="3">
    <source>
        <dbReference type="PROSITE-ProRule" id="PRU00191"/>
    </source>
</evidence>
<dbReference type="GO" id="GO:0005085">
    <property type="term" value="F:guanyl-nucleotide exchange factor activity"/>
    <property type="evidence" value="ECO:0007669"/>
    <property type="project" value="UniProtKB-KW"/>
</dbReference>
<sequence>FRHQDMTDGGGEYVKFSKEKFWLEAPSEKLRKQLEEELRLSGTNLKSHAWYHGCIPWQVSESLVVNHGDFLVRDSQSSQGDFVLTSRWEQKTLHFLIGKAVVQSAETYTRVQYSLEGEAFDSLPALVHFYVGSRAALTRWSGAQIHQPVNRTLPLSYLETAFRTTAVTSSGQRGLRNGSMGGEERVCPRRCGSTSPTSRTPSSSRTPTVTPSLPRRSDTVQPLPSPSSTLQRQHLDRPQPHHTQVSPSSHADGSCYTELYPAEEGSAGVDPLRAEDGNVYFSPVVETVSCFKPSRYQSPLMGKENKPLEVGVLRRVKELLVEVDPRTMAKHITKADCMVARILEVTPEVQRMMGVTSGMELLTLPHGQQLRLDLLERFQAMSIMLAVHVLGCTGTTEERACLLHKIIQIAAELKSTMGNMFGFAAVMRALELPQVNMHCTELWLFVFMEIGEARRKQPEQQGMCNKGSSFVHYIHYPSSTCPNHLSLASLRNRSTLSLPMSLSCLFVRGTASKPCFRERAEVLELFLTDFQMRLLWGSRGAEEQQALRYSKFDQVLTALSNNSNLSHVADRDT</sequence>
<dbReference type="GO" id="GO:0001784">
    <property type="term" value="F:phosphotyrosine residue binding"/>
    <property type="evidence" value="ECO:0007669"/>
    <property type="project" value="InterPro"/>
</dbReference>
<dbReference type="PANTHER" id="PTHR14247">
    <property type="entry name" value="BREAST CANCER ANTI-ESTROGEN RESISTANCE PROTEIN 3 HOMOLOG-LIKE PROTEIN"/>
    <property type="match status" value="1"/>
</dbReference>
<evidence type="ECO:0000256" key="2">
    <source>
        <dbReference type="PROSITE-ProRule" id="PRU00168"/>
    </source>
</evidence>
<dbReference type="AlphaFoldDB" id="A0A3Q2W232"/>
<accession>A0A3Q2W232</accession>
<proteinExistence type="predicted"/>
<reference evidence="7" key="2">
    <citation type="submission" date="2025-09" db="UniProtKB">
        <authorList>
            <consortium name="Ensembl"/>
        </authorList>
    </citation>
    <scope>IDENTIFICATION</scope>
</reference>
<feature type="region of interest" description="Disordered" evidence="4">
    <location>
        <begin position="167"/>
        <end position="256"/>
    </location>
</feature>
<dbReference type="Ensembl" id="ENSHBUT00000027801.1">
    <property type="protein sequence ID" value="ENSHBUP00000018681.1"/>
    <property type="gene ID" value="ENSHBUG00000020799.1"/>
</dbReference>
<dbReference type="PROSITE" id="PS50001">
    <property type="entry name" value="SH2"/>
    <property type="match status" value="1"/>
</dbReference>
<dbReference type="InterPro" id="IPR000980">
    <property type="entry name" value="SH2"/>
</dbReference>
<dbReference type="STRING" id="8153.ENSHBUP00000018681"/>
<dbReference type="PROSITE" id="PS50009">
    <property type="entry name" value="RASGEF_CAT"/>
    <property type="match status" value="1"/>
</dbReference>
<dbReference type="Gene3D" id="1.10.840.10">
    <property type="entry name" value="Ras guanine-nucleotide exchange factors catalytic domain"/>
    <property type="match status" value="2"/>
</dbReference>
<dbReference type="GO" id="GO:0007264">
    <property type="term" value="P:small GTPase-mediated signal transduction"/>
    <property type="evidence" value="ECO:0007669"/>
    <property type="project" value="InterPro"/>
</dbReference>
<feature type="compositionally biased region" description="Polar residues" evidence="4">
    <location>
        <begin position="219"/>
        <end position="232"/>
    </location>
</feature>
<name>A0A3Q2W232_HAPBU</name>
<dbReference type="PANTHER" id="PTHR14247:SF6">
    <property type="entry name" value="SH2 DOMAIN-CONTAINING PROTEIN 3C"/>
    <property type="match status" value="1"/>
</dbReference>
<evidence type="ECO:0000256" key="4">
    <source>
        <dbReference type="SAM" id="MobiDB-lite"/>
    </source>
</evidence>
<dbReference type="InterPro" id="IPR036964">
    <property type="entry name" value="RASGEF_cat_dom_sf"/>
</dbReference>
<dbReference type="Pfam" id="PF00017">
    <property type="entry name" value="SH2"/>
    <property type="match status" value="1"/>
</dbReference>
<evidence type="ECO:0000259" key="5">
    <source>
        <dbReference type="PROSITE" id="PS50001"/>
    </source>
</evidence>
<evidence type="ECO:0000259" key="6">
    <source>
        <dbReference type="PROSITE" id="PS50009"/>
    </source>
</evidence>
<evidence type="ECO:0000313" key="7">
    <source>
        <dbReference type="Ensembl" id="ENSHBUP00000018681.1"/>
    </source>
</evidence>
<dbReference type="CDD" id="cd10337">
    <property type="entry name" value="SH2_BCAR3"/>
    <property type="match status" value="1"/>
</dbReference>
<feature type="domain" description="SH2" evidence="5">
    <location>
        <begin position="50"/>
        <end position="149"/>
    </location>
</feature>
<dbReference type="InterPro" id="IPR001895">
    <property type="entry name" value="RASGEF_cat_dom"/>
</dbReference>
<dbReference type="OMA" id="LYVPMDP"/>
<feature type="compositionally biased region" description="Low complexity" evidence="4">
    <location>
        <begin position="189"/>
        <end position="214"/>
    </location>
</feature>
<dbReference type="GeneTree" id="ENSGT00940000154130"/>
<dbReference type="FunFam" id="3.30.505.10:FF:000013">
    <property type="entry name" value="SH2 domain-containing protein 3C isoform X1"/>
    <property type="match status" value="1"/>
</dbReference>
<reference evidence="7" key="1">
    <citation type="submission" date="2025-08" db="UniProtKB">
        <authorList>
            <consortium name="Ensembl"/>
        </authorList>
    </citation>
    <scope>IDENTIFICATION</scope>
</reference>
<protein>
    <submittedName>
        <fullName evidence="7">SH2 domain containing 3Cb</fullName>
    </submittedName>
</protein>